<dbReference type="InterPro" id="IPR023398">
    <property type="entry name" value="TIF_eIF4e-like"/>
</dbReference>
<dbReference type="EMBL" id="MU006307">
    <property type="protein sequence ID" value="KAF2850243.1"/>
    <property type="molecule type" value="Genomic_DNA"/>
</dbReference>
<comment type="similarity">
    <text evidence="1">Belongs to the UPF0696 family.</text>
</comment>
<dbReference type="InterPro" id="IPR015034">
    <property type="entry name" value="Bles03"/>
</dbReference>
<evidence type="ECO:0000256" key="2">
    <source>
        <dbReference type="SAM" id="MobiDB-lite"/>
    </source>
</evidence>
<gene>
    <name evidence="3" type="ORF">T440DRAFT_397096</name>
</gene>
<organism evidence="3 4">
    <name type="scientific">Plenodomus tracheiphilus IPT5</name>
    <dbReference type="NCBI Taxonomy" id="1408161"/>
    <lineage>
        <taxon>Eukaryota</taxon>
        <taxon>Fungi</taxon>
        <taxon>Dikarya</taxon>
        <taxon>Ascomycota</taxon>
        <taxon>Pezizomycotina</taxon>
        <taxon>Dothideomycetes</taxon>
        <taxon>Pleosporomycetidae</taxon>
        <taxon>Pleosporales</taxon>
        <taxon>Pleosporineae</taxon>
        <taxon>Leptosphaeriaceae</taxon>
        <taxon>Plenodomus</taxon>
    </lineage>
</organism>
<keyword evidence="4" id="KW-1185">Reference proteome</keyword>
<dbReference type="Gene3D" id="3.30.760.10">
    <property type="entry name" value="RNA Cap, Translation Initiation Factor Eif4e"/>
    <property type="match status" value="1"/>
</dbReference>
<dbReference type="SUPFAM" id="SSF55418">
    <property type="entry name" value="eIF4e-like"/>
    <property type="match status" value="1"/>
</dbReference>
<feature type="region of interest" description="Disordered" evidence="2">
    <location>
        <begin position="1"/>
        <end position="27"/>
    </location>
</feature>
<dbReference type="AlphaFoldDB" id="A0A6A7B4J3"/>
<accession>A0A6A7B4J3</accession>
<proteinExistence type="inferred from homology"/>
<dbReference type="PANTHER" id="PTHR31977">
    <property type="entry name" value="UPF0696 PROTEIN C11ORF68"/>
    <property type="match status" value="1"/>
</dbReference>
<sequence>MSGIDRQAMERERLARQSKLKRKAPPEPQLKVELFNFRQGSHDAWQLGETADDFVKRLPPDTTSISTCPWIWVENPRRNQQEKSTCPQVDQFTESGMQLLEQSELNRHKIQANGAGVPQGMLTKQLIQESKDLQQRIADLAVAHGVLSGKWMLFPKANQVNRVWAQVAQGVIDNRLGCSAKVATNDGNEERLLCIYTKDFRDVDEVSRVLAELETLGLLYHGRTLYYKHDAYTYLDIRSATASKYGLQASLYNSRTMKMAGKLPKASTSPLKKQSTLNKYF</sequence>
<protein>
    <submittedName>
        <fullName evidence="3">DUF1917-domain-containing protein</fullName>
    </submittedName>
</protein>
<dbReference type="PANTHER" id="PTHR31977:SF1">
    <property type="entry name" value="UPF0696 PROTEIN C11ORF68"/>
    <property type="match status" value="1"/>
</dbReference>
<dbReference type="Pfam" id="PF08939">
    <property type="entry name" value="Bles03"/>
    <property type="match status" value="1"/>
</dbReference>
<dbReference type="Proteomes" id="UP000799423">
    <property type="component" value="Unassembled WGS sequence"/>
</dbReference>
<reference evidence="3" key="1">
    <citation type="submission" date="2020-01" db="EMBL/GenBank/DDBJ databases">
        <authorList>
            <consortium name="DOE Joint Genome Institute"/>
            <person name="Haridas S."/>
            <person name="Albert R."/>
            <person name="Binder M."/>
            <person name="Bloem J."/>
            <person name="Labutti K."/>
            <person name="Salamov A."/>
            <person name="Andreopoulos B."/>
            <person name="Baker S.E."/>
            <person name="Barry K."/>
            <person name="Bills G."/>
            <person name="Bluhm B.H."/>
            <person name="Cannon C."/>
            <person name="Castanera R."/>
            <person name="Culley D.E."/>
            <person name="Daum C."/>
            <person name="Ezra D."/>
            <person name="Gonzalez J.B."/>
            <person name="Henrissat B."/>
            <person name="Kuo A."/>
            <person name="Liang C."/>
            <person name="Lipzen A."/>
            <person name="Lutzoni F."/>
            <person name="Magnuson J."/>
            <person name="Mondo S."/>
            <person name="Nolan M."/>
            <person name="Ohm R."/>
            <person name="Pangilinan J."/>
            <person name="Park H.-J."/>
            <person name="Ramirez L."/>
            <person name="Alfaro M."/>
            <person name="Sun H."/>
            <person name="Tritt A."/>
            <person name="Yoshinaga Y."/>
            <person name="Zwiers L.-H."/>
            <person name="Turgeon B.G."/>
            <person name="Goodwin S.B."/>
            <person name="Spatafora J.W."/>
            <person name="Crous P.W."/>
            <person name="Grigoriev I.V."/>
        </authorList>
    </citation>
    <scope>NUCLEOTIDE SEQUENCE</scope>
    <source>
        <strain evidence="3">IPT5</strain>
    </source>
</reference>
<dbReference type="OrthoDB" id="10067381at2759"/>
<evidence type="ECO:0000256" key="1">
    <source>
        <dbReference type="ARBA" id="ARBA00010568"/>
    </source>
</evidence>
<name>A0A6A7B4J3_9PLEO</name>
<evidence type="ECO:0000313" key="3">
    <source>
        <dbReference type="EMBL" id="KAF2850243.1"/>
    </source>
</evidence>
<evidence type="ECO:0000313" key="4">
    <source>
        <dbReference type="Proteomes" id="UP000799423"/>
    </source>
</evidence>